<evidence type="ECO:0000256" key="1">
    <source>
        <dbReference type="ARBA" id="ARBA00004442"/>
    </source>
</evidence>
<evidence type="ECO:0000313" key="7">
    <source>
        <dbReference type="Proteomes" id="UP000199045"/>
    </source>
</evidence>
<dbReference type="CDD" id="cd07185">
    <property type="entry name" value="OmpA_C-like"/>
    <property type="match status" value="1"/>
</dbReference>
<dbReference type="EMBL" id="FNBN01000008">
    <property type="protein sequence ID" value="SDG99938.1"/>
    <property type="molecule type" value="Genomic_DNA"/>
</dbReference>
<keyword evidence="3" id="KW-0998">Cell outer membrane</keyword>
<reference evidence="6 7" key="1">
    <citation type="submission" date="2016-10" db="EMBL/GenBank/DDBJ databases">
        <authorList>
            <person name="de Groot N.N."/>
        </authorList>
    </citation>
    <scope>NUCLEOTIDE SEQUENCE [LARGE SCALE GENOMIC DNA]</scope>
    <source>
        <strain evidence="6 7">DSM 527</strain>
    </source>
</reference>
<dbReference type="OrthoDB" id="9809364at2"/>
<protein>
    <submittedName>
        <fullName evidence="6">Outer membrane protein OmpA</fullName>
    </submittedName>
</protein>
<dbReference type="InterPro" id="IPR011990">
    <property type="entry name" value="TPR-like_helical_dom_sf"/>
</dbReference>
<proteinExistence type="predicted"/>
<dbReference type="AlphaFoldDB" id="A0A1G7YTV1"/>
<feature type="domain" description="OmpA-like" evidence="5">
    <location>
        <begin position="489"/>
        <end position="610"/>
    </location>
</feature>
<dbReference type="RefSeq" id="WP_089836121.1">
    <property type="nucleotide sequence ID" value="NZ_FNBN01000008.1"/>
</dbReference>
<evidence type="ECO:0000313" key="6">
    <source>
        <dbReference type="EMBL" id="SDG99938.1"/>
    </source>
</evidence>
<accession>A0A1G7YTV1</accession>
<dbReference type="PANTHER" id="PTHR30329:SF21">
    <property type="entry name" value="LIPOPROTEIN YIAD-RELATED"/>
    <property type="match status" value="1"/>
</dbReference>
<dbReference type="SUPFAM" id="SSF103088">
    <property type="entry name" value="OmpA-like"/>
    <property type="match status" value="1"/>
</dbReference>
<evidence type="ECO:0000256" key="2">
    <source>
        <dbReference type="ARBA" id="ARBA00023136"/>
    </source>
</evidence>
<gene>
    <name evidence="6" type="ORF">SAMN04488121_1085</name>
</gene>
<sequence>MLRCSFVTLIILLCCPVLLYGQEEKSLMELGDEAFVREEYAVAANLYTRLANKKGRKASLKLLERTAQCYRETAHFAEAGYWYKRMIEHAGCPSYIMAVYAEIQKNLGEYDTARVYLSRFNPANADEVQWKNTAIAGCDSALLWKKDTVATYALENIKELSTVGDDWVSGVMKGGLLLESNGYRKMALTTGSERNPDMDPRVNQPYFKPYLFREYSKGSRANTFLEEILPDLLGNLPYHVGPVCFNNREDTVYVTLNADGKDMADRKKKGPVNGRRLMSLYWSFKKGDKWSPLVPVAALDAAGSYTGNAVLNSIGTVIYFVSDRPGGIGKTDIWYSERLPNNQWGAPVNCGPVINTRYDETFPTINEQDVLYFSSKGHPGMGGFDIFRAEGSGREWSQPRNLRSPFNSGADDLGFVMKGNNYEGYFASNRHGGGGGDDIYHFLETHFTEKLTDPSAGKPPAPDTVKASVPEKTVADNTPPIPTLNPTDSAVIHKLQELRFHYDYNSAILLTESRDMLDRVAVVLQQYPHWKLMIRSYADSRGTDEYNIKLSALRCYAVIDYLIKKGVAARRLYYENLGEKELVNPCGNDVPCGEAEHRENRRTTLRVVHD</sequence>
<dbReference type="Gene3D" id="1.25.40.10">
    <property type="entry name" value="Tetratricopeptide repeat domain"/>
    <property type="match status" value="1"/>
</dbReference>
<dbReference type="SUPFAM" id="SSF48452">
    <property type="entry name" value="TPR-like"/>
    <property type="match status" value="1"/>
</dbReference>
<dbReference type="Pfam" id="PF00691">
    <property type="entry name" value="OmpA"/>
    <property type="match status" value="1"/>
</dbReference>
<dbReference type="PRINTS" id="PR01021">
    <property type="entry name" value="OMPADOMAIN"/>
</dbReference>
<evidence type="ECO:0000259" key="5">
    <source>
        <dbReference type="PROSITE" id="PS51123"/>
    </source>
</evidence>
<dbReference type="InterPro" id="IPR050330">
    <property type="entry name" value="Bact_OuterMem_StrucFunc"/>
</dbReference>
<dbReference type="GO" id="GO:0009279">
    <property type="term" value="C:cell outer membrane"/>
    <property type="evidence" value="ECO:0007669"/>
    <property type="project" value="UniProtKB-SubCell"/>
</dbReference>
<dbReference type="PANTHER" id="PTHR30329">
    <property type="entry name" value="STATOR ELEMENT OF FLAGELLAR MOTOR COMPLEX"/>
    <property type="match status" value="1"/>
</dbReference>
<dbReference type="Pfam" id="PF07676">
    <property type="entry name" value="PD40"/>
    <property type="match status" value="1"/>
</dbReference>
<dbReference type="PROSITE" id="PS51123">
    <property type="entry name" value="OMPA_2"/>
    <property type="match status" value="1"/>
</dbReference>
<keyword evidence="2 4" id="KW-0472">Membrane</keyword>
<name>A0A1G7YTV1_CHIFI</name>
<organism evidence="6 7">
    <name type="scientific">Chitinophaga filiformis</name>
    <name type="common">Myxococcus filiformis</name>
    <name type="synonym">Flexibacter filiformis</name>
    <dbReference type="NCBI Taxonomy" id="104663"/>
    <lineage>
        <taxon>Bacteria</taxon>
        <taxon>Pseudomonadati</taxon>
        <taxon>Bacteroidota</taxon>
        <taxon>Chitinophagia</taxon>
        <taxon>Chitinophagales</taxon>
        <taxon>Chitinophagaceae</taxon>
        <taxon>Chitinophaga</taxon>
    </lineage>
</organism>
<dbReference type="InterPro" id="IPR036737">
    <property type="entry name" value="OmpA-like_sf"/>
</dbReference>
<comment type="subcellular location">
    <subcellularLocation>
        <location evidence="1">Cell outer membrane</location>
    </subcellularLocation>
</comment>
<dbReference type="STRING" id="104663.SAMN04488121_1085"/>
<dbReference type="Gene3D" id="3.30.1330.60">
    <property type="entry name" value="OmpA-like domain"/>
    <property type="match status" value="1"/>
</dbReference>
<dbReference type="Proteomes" id="UP000199045">
    <property type="component" value="Unassembled WGS sequence"/>
</dbReference>
<dbReference type="InterPro" id="IPR006664">
    <property type="entry name" value="OMP_bac"/>
</dbReference>
<evidence type="ECO:0000256" key="4">
    <source>
        <dbReference type="PROSITE-ProRule" id="PRU00473"/>
    </source>
</evidence>
<dbReference type="InterPro" id="IPR011659">
    <property type="entry name" value="WD40"/>
</dbReference>
<dbReference type="InterPro" id="IPR006665">
    <property type="entry name" value="OmpA-like"/>
</dbReference>
<evidence type="ECO:0000256" key="3">
    <source>
        <dbReference type="ARBA" id="ARBA00023237"/>
    </source>
</evidence>